<evidence type="ECO:0008006" key="3">
    <source>
        <dbReference type="Google" id="ProtNLM"/>
    </source>
</evidence>
<feature type="transmembrane region" description="Helical" evidence="1">
    <location>
        <begin position="76"/>
        <end position="100"/>
    </location>
</feature>
<evidence type="ECO:0000313" key="2">
    <source>
        <dbReference type="EMBL" id="MPM86590.1"/>
    </source>
</evidence>
<protein>
    <recommendedName>
        <fullName evidence="3">DUF3021 domain-containing protein</fullName>
    </recommendedName>
</protein>
<sequence>MRAFKNLYVWAMNAKLLMAMYFLSMVFLSAFIFFFQGIFVISVWHLFHMLLVSILIALAQVFFVDQYQSLQQGLLCFRNVVWLLFSGVVTFLTSKAFVWFALAPTWGPLLLSVFQVFVLALMLLENRWEQEADTLRLNRDLDTFKTKGGV</sequence>
<organism evidence="2">
    <name type="scientific">bioreactor metagenome</name>
    <dbReference type="NCBI Taxonomy" id="1076179"/>
    <lineage>
        <taxon>unclassified sequences</taxon>
        <taxon>metagenomes</taxon>
        <taxon>ecological metagenomes</taxon>
    </lineage>
</organism>
<comment type="caution">
    <text evidence="2">The sequence shown here is derived from an EMBL/GenBank/DDBJ whole genome shotgun (WGS) entry which is preliminary data.</text>
</comment>
<keyword evidence="1" id="KW-0812">Transmembrane</keyword>
<name>A0A645DAW3_9ZZZZ</name>
<gene>
    <name evidence="2" type="ORF">SDC9_133680</name>
</gene>
<reference evidence="2" key="1">
    <citation type="submission" date="2019-08" db="EMBL/GenBank/DDBJ databases">
        <authorList>
            <person name="Kucharzyk K."/>
            <person name="Murdoch R.W."/>
            <person name="Higgins S."/>
            <person name="Loffler F."/>
        </authorList>
    </citation>
    <scope>NUCLEOTIDE SEQUENCE</scope>
</reference>
<feature type="transmembrane region" description="Helical" evidence="1">
    <location>
        <begin position="47"/>
        <end position="64"/>
    </location>
</feature>
<keyword evidence="1" id="KW-1133">Transmembrane helix</keyword>
<feature type="transmembrane region" description="Helical" evidence="1">
    <location>
        <begin position="21"/>
        <end position="41"/>
    </location>
</feature>
<accession>A0A645DAW3</accession>
<keyword evidence="1" id="KW-0472">Membrane</keyword>
<dbReference type="EMBL" id="VSSQ01034588">
    <property type="protein sequence ID" value="MPM86590.1"/>
    <property type="molecule type" value="Genomic_DNA"/>
</dbReference>
<feature type="transmembrane region" description="Helical" evidence="1">
    <location>
        <begin position="106"/>
        <end position="124"/>
    </location>
</feature>
<dbReference type="AlphaFoldDB" id="A0A645DAW3"/>
<evidence type="ECO:0000256" key="1">
    <source>
        <dbReference type="SAM" id="Phobius"/>
    </source>
</evidence>
<proteinExistence type="predicted"/>